<evidence type="ECO:0000256" key="2">
    <source>
        <dbReference type="ARBA" id="ARBA00022741"/>
    </source>
</evidence>
<evidence type="ECO:0000256" key="1">
    <source>
        <dbReference type="ARBA" id="ARBA00004123"/>
    </source>
</evidence>
<reference evidence="6 7" key="1">
    <citation type="submission" date="2015-09" db="EMBL/GenBank/DDBJ databases">
        <title>Draft genome of the parasitic nematode Teladorsagia circumcincta isolate WARC Sus (inbred).</title>
        <authorList>
            <person name="Mitreva M."/>
        </authorList>
    </citation>
    <scope>NUCLEOTIDE SEQUENCE [LARGE SCALE GENOMIC DNA]</scope>
    <source>
        <strain evidence="6 7">S</strain>
    </source>
</reference>
<dbReference type="InterPro" id="IPR050520">
    <property type="entry name" value="INO80/SWR1_helicase"/>
</dbReference>
<evidence type="ECO:0000313" key="7">
    <source>
        <dbReference type="Proteomes" id="UP000230423"/>
    </source>
</evidence>
<dbReference type="GO" id="GO:0004386">
    <property type="term" value="F:helicase activity"/>
    <property type="evidence" value="ECO:0007669"/>
    <property type="project" value="UniProtKB-KW"/>
</dbReference>
<sequence>MERQFKRTVARKIATAIQKKRRDDELEQERAQQRAIRDGKRVCASIAKMVREFWMSVDKVVEHRAQEILEAKKRKALDAHMAFIVGEADKLSSIVQEGLTQDRASKTPSVNSRDEENDDDFCASESESDDEVTIEREEAAMEEQEIEDVKQEVSALSKDADQDMDDFLASLPPEYLASLGLQLPSNSADSTESPADSEGEDDSRAGKQKERLKADKEVAKTAEEDEVSVDEEDPDRLHDQDASLEGNGDGRGMLESVDYSKLTSVNSDERQQELANIAEAALKFQPKGYTLETTQVKTAVPFLIRGTLREYQMVGLDWLVTLYEKNLNGILADEMGT</sequence>
<dbReference type="InterPro" id="IPR038718">
    <property type="entry name" value="SNF2-like_sf"/>
</dbReference>
<keyword evidence="4" id="KW-0067">ATP-binding</keyword>
<dbReference type="AlphaFoldDB" id="A0A2G9UV48"/>
<evidence type="ECO:0000256" key="4">
    <source>
        <dbReference type="ARBA" id="ARBA00022840"/>
    </source>
</evidence>
<dbReference type="GO" id="GO:0005524">
    <property type="term" value="F:ATP binding"/>
    <property type="evidence" value="ECO:0007669"/>
    <property type="project" value="UniProtKB-KW"/>
</dbReference>
<dbReference type="SUPFAM" id="SSF52540">
    <property type="entry name" value="P-loop containing nucleoside triphosphate hydrolases"/>
    <property type="match status" value="1"/>
</dbReference>
<keyword evidence="3" id="KW-0347">Helicase</keyword>
<feature type="compositionally biased region" description="Acidic residues" evidence="5">
    <location>
        <begin position="223"/>
        <end position="234"/>
    </location>
</feature>
<feature type="compositionally biased region" description="Polar residues" evidence="5">
    <location>
        <begin position="184"/>
        <end position="194"/>
    </location>
</feature>
<dbReference type="PANTHER" id="PTHR45685:SF1">
    <property type="entry name" value="HELICASE SRCAP"/>
    <property type="match status" value="1"/>
</dbReference>
<feature type="compositionally biased region" description="Basic and acidic residues" evidence="5">
    <location>
        <begin position="202"/>
        <end position="222"/>
    </location>
</feature>
<proteinExistence type="predicted"/>
<dbReference type="GO" id="GO:0016887">
    <property type="term" value="F:ATP hydrolysis activity"/>
    <property type="evidence" value="ECO:0007669"/>
    <property type="project" value="TreeGrafter"/>
</dbReference>
<evidence type="ECO:0000313" key="6">
    <source>
        <dbReference type="EMBL" id="PIO74128.1"/>
    </source>
</evidence>
<dbReference type="GO" id="GO:0003677">
    <property type="term" value="F:DNA binding"/>
    <property type="evidence" value="ECO:0007669"/>
    <property type="project" value="UniProtKB-KW"/>
</dbReference>
<evidence type="ECO:0000256" key="5">
    <source>
        <dbReference type="SAM" id="MobiDB-lite"/>
    </source>
</evidence>
<dbReference type="Gene3D" id="3.40.50.10810">
    <property type="entry name" value="Tandem AAA-ATPase domain"/>
    <property type="match status" value="1"/>
</dbReference>
<feature type="compositionally biased region" description="Acidic residues" evidence="5">
    <location>
        <begin position="115"/>
        <end position="132"/>
    </location>
</feature>
<keyword evidence="7" id="KW-1185">Reference proteome</keyword>
<dbReference type="PANTHER" id="PTHR45685">
    <property type="entry name" value="HELICASE SRCAP-RELATED"/>
    <property type="match status" value="1"/>
</dbReference>
<accession>A0A2G9UV48</accession>
<keyword evidence="2" id="KW-0547">Nucleotide-binding</keyword>
<feature type="region of interest" description="Disordered" evidence="5">
    <location>
        <begin position="98"/>
        <end position="171"/>
    </location>
</feature>
<evidence type="ECO:0000256" key="3">
    <source>
        <dbReference type="ARBA" id="ARBA00022806"/>
    </source>
</evidence>
<comment type="subcellular location">
    <subcellularLocation>
        <location evidence="1">Nucleus</location>
    </subcellularLocation>
</comment>
<dbReference type="EMBL" id="KZ345328">
    <property type="protein sequence ID" value="PIO74128.1"/>
    <property type="molecule type" value="Genomic_DNA"/>
</dbReference>
<feature type="region of interest" description="Disordered" evidence="5">
    <location>
        <begin position="184"/>
        <end position="252"/>
    </location>
</feature>
<dbReference type="GO" id="GO:0042393">
    <property type="term" value="F:histone binding"/>
    <property type="evidence" value="ECO:0007669"/>
    <property type="project" value="TreeGrafter"/>
</dbReference>
<dbReference type="OrthoDB" id="5877396at2759"/>
<name>A0A2G9UV48_TELCI</name>
<keyword evidence="3" id="KW-0378">Hydrolase</keyword>
<dbReference type="GO" id="GO:0000812">
    <property type="term" value="C:Swr1 complex"/>
    <property type="evidence" value="ECO:0007669"/>
    <property type="project" value="TreeGrafter"/>
</dbReference>
<dbReference type="InterPro" id="IPR027417">
    <property type="entry name" value="P-loop_NTPase"/>
</dbReference>
<protein>
    <submittedName>
        <fullName evidence="6">Uncharacterized protein</fullName>
    </submittedName>
</protein>
<dbReference type="GO" id="GO:0006338">
    <property type="term" value="P:chromatin remodeling"/>
    <property type="evidence" value="ECO:0007669"/>
    <property type="project" value="TreeGrafter"/>
</dbReference>
<dbReference type="Proteomes" id="UP000230423">
    <property type="component" value="Unassembled WGS sequence"/>
</dbReference>
<gene>
    <name evidence="6" type="ORF">TELCIR_03862</name>
</gene>
<organism evidence="6 7">
    <name type="scientific">Teladorsagia circumcincta</name>
    <name type="common">Brown stomach worm</name>
    <name type="synonym">Ostertagia circumcincta</name>
    <dbReference type="NCBI Taxonomy" id="45464"/>
    <lineage>
        <taxon>Eukaryota</taxon>
        <taxon>Metazoa</taxon>
        <taxon>Ecdysozoa</taxon>
        <taxon>Nematoda</taxon>
        <taxon>Chromadorea</taxon>
        <taxon>Rhabditida</taxon>
        <taxon>Rhabditina</taxon>
        <taxon>Rhabditomorpha</taxon>
        <taxon>Strongyloidea</taxon>
        <taxon>Trichostrongylidae</taxon>
        <taxon>Teladorsagia</taxon>
    </lineage>
</organism>